<organism evidence="1 2">
    <name type="scientific">Mangrovibacterium marinum</name>
    <dbReference type="NCBI Taxonomy" id="1639118"/>
    <lineage>
        <taxon>Bacteria</taxon>
        <taxon>Pseudomonadati</taxon>
        <taxon>Bacteroidota</taxon>
        <taxon>Bacteroidia</taxon>
        <taxon>Marinilabiliales</taxon>
        <taxon>Prolixibacteraceae</taxon>
        <taxon>Mangrovibacterium</taxon>
    </lineage>
</organism>
<gene>
    <name evidence="1" type="ORF">C8N47_10423</name>
</gene>
<name>A0A2T5C3V9_9BACT</name>
<accession>A0A2T5C3V9</accession>
<dbReference type="EMBL" id="QAAD01000004">
    <property type="protein sequence ID" value="PTN09479.1"/>
    <property type="molecule type" value="Genomic_DNA"/>
</dbReference>
<reference evidence="1 2" key="1">
    <citation type="submission" date="2018-04" db="EMBL/GenBank/DDBJ databases">
        <title>Genomic Encyclopedia of Archaeal and Bacterial Type Strains, Phase II (KMG-II): from individual species to whole genera.</title>
        <authorList>
            <person name="Goeker M."/>
        </authorList>
    </citation>
    <scope>NUCLEOTIDE SEQUENCE [LARGE SCALE GENOMIC DNA]</scope>
    <source>
        <strain evidence="1 2">DSM 28823</strain>
    </source>
</reference>
<dbReference type="AlphaFoldDB" id="A0A2T5C3V9"/>
<dbReference type="RefSeq" id="WP_107821393.1">
    <property type="nucleotide sequence ID" value="NZ_OY782574.1"/>
</dbReference>
<protein>
    <submittedName>
        <fullName evidence="1">Uncharacterized protein</fullName>
    </submittedName>
</protein>
<comment type="caution">
    <text evidence="1">The sequence shown here is derived from an EMBL/GenBank/DDBJ whole genome shotgun (WGS) entry which is preliminary data.</text>
</comment>
<sequence>MKKLALLGLSLFINLIGYSQAFTIRDLSSLSDHLTYKRNNENTYTNIEGSPFLDENFVVGKVIINDSILIENVPLRYNIYSDKIEFKNANGQILEISNSGQVYQFKLGSHTFLESEYRTKNETEQGVLELLVNGNIKLYKKYRIELKEATKAIGFQDAQPNRFTPLDDEYLIAEGDAIPQVIKNPKILLEELKSYQPDIEKYIQKEKVRVKTESGLIRLIRHCNQ</sequence>
<keyword evidence="2" id="KW-1185">Reference proteome</keyword>
<evidence type="ECO:0000313" key="1">
    <source>
        <dbReference type="EMBL" id="PTN09479.1"/>
    </source>
</evidence>
<evidence type="ECO:0000313" key="2">
    <source>
        <dbReference type="Proteomes" id="UP000243525"/>
    </source>
</evidence>
<dbReference type="Proteomes" id="UP000243525">
    <property type="component" value="Unassembled WGS sequence"/>
</dbReference>
<proteinExistence type="predicted"/>
<dbReference type="OrthoDB" id="1120882at2"/>